<dbReference type="SMART" id="SM00478">
    <property type="entry name" value="ENDO3c"/>
    <property type="match status" value="1"/>
</dbReference>
<dbReference type="EMBL" id="JBJQOH010000003">
    <property type="protein sequence ID" value="KAL3693824.1"/>
    <property type="molecule type" value="Genomic_DNA"/>
</dbReference>
<evidence type="ECO:0000256" key="2">
    <source>
        <dbReference type="ARBA" id="ARBA00008343"/>
    </source>
</evidence>
<evidence type="ECO:0000256" key="5">
    <source>
        <dbReference type="ARBA" id="ARBA00022801"/>
    </source>
</evidence>
<dbReference type="InterPro" id="IPR011257">
    <property type="entry name" value="DNA_glycosylase"/>
</dbReference>
<dbReference type="Gene3D" id="1.10.1670.10">
    <property type="entry name" value="Helix-hairpin-Helix base-excision DNA repair enzymes (C-terminal)"/>
    <property type="match status" value="1"/>
</dbReference>
<feature type="domain" description="HhH-GPD" evidence="12">
    <location>
        <begin position="242"/>
        <end position="397"/>
    </location>
</feature>
<dbReference type="SUPFAM" id="SSF48150">
    <property type="entry name" value="DNA-glycosylase"/>
    <property type="match status" value="1"/>
</dbReference>
<dbReference type="GO" id="GO:0000703">
    <property type="term" value="F:oxidized pyrimidine nucleobase lesion DNA N-glycosylase activity"/>
    <property type="evidence" value="ECO:0007669"/>
    <property type="project" value="UniProtKB-ARBA"/>
</dbReference>
<proteinExistence type="inferred from homology"/>
<organism evidence="13 14">
    <name type="scientific">Riccia sorocarpa</name>
    <dbReference type="NCBI Taxonomy" id="122646"/>
    <lineage>
        <taxon>Eukaryota</taxon>
        <taxon>Viridiplantae</taxon>
        <taxon>Streptophyta</taxon>
        <taxon>Embryophyta</taxon>
        <taxon>Marchantiophyta</taxon>
        <taxon>Marchantiopsida</taxon>
        <taxon>Marchantiidae</taxon>
        <taxon>Marchantiales</taxon>
        <taxon>Ricciaceae</taxon>
        <taxon>Riccia</taxon>
    </lineage>
</organism>
<evidence type="ECO:0000256" key="6">
    <source>
        <dbReference type="ARBA" id="ARBA00023004"/>
    </source>
</evidence>
<dbReference type="Gene3D" id="1.10.340.30">
    <property type="entry name" value="Hypothetical protein, domain 2"/>
    <property type="match status" value="1"/>
</dbReference>
<comment type="caution">
    <text evidence="13">The sequence shown here is derived from an EMBL/GenBank/DDBJ whole genome shotgun (WGS) entry which is preliminary data.</text>
</comment>
<dbReference type="InterPro" id="IPR003651">
    <property type="entry name" value="Endonuclease3_FeS-loop_motif"/>
</dbReference>
<feature type="compositionally biased region" description="Basic and acidic residues" evidence="11">
    <location>
        <begin position="53"/>
        <end position="71"/>
    </location>
</feature>
<dbReference type="CDD" id="cd00056">
    <property type="entry name" value="ENDO3c"/>
    <property type="match status" value="1"/>
</dbReference>
<feature type="compositionally biased region" description="Low complexity" evidence="11">
    <location>
        <begin position="30"/>
        <end position="44"/>
    </location>
</feature>
<keyword evidence="9" id="KW-0456">Lyase</keyword>
<dbReference type="GO" id="GO:0051536">
    <property type="term" value="F:iron-sulfur cluster binding"/>
    <property type="evidence" value="ECO:0007669"/>
    <property type="project" value="UniProtKB-KW"/>
</dbReference>
<evidence type="ECO:0000256" key="1">
    <source>
        <dbReference type="ARBA" id="ARBA00001966"/>
    </source>
</evidence>
<keyword evidence="14" id="KW-1185">Reference proteome</keyword>
<comment type="similarity">
    <text evidence="2">Belongs to the Nth/MutY family.</text>
</comment>
<evidence type="ECO:0000256" key="11">
    <source>
        <dbReference type="SAM" id="MobiDB-lite"/>
    </source>
</evidence>
<protein>
    <recommendedName>
        <fullName evidence="12">HhH-GPD domain-containing protein</fullName>
    </recommendedName>
</protein>
<accession>A0ABD3HTZ9</accession>
<keyword evidence="3" id="KW-0479">Metal-binding</keyword>
<dbReference type="Pfam" id="PF00730">
    <property type="entry name" value="HhH-GPD"/>
    <property type="match status" value="1"/>
</dbReference>
<feature type="compositionally biased region" description="Basic and acidic residues" evidence="11">
    <location>
        <begin position="445"/>
        <end position="456"/>
    </location>
</feature>
<dbReference type="FunFam" id="1.10.340.30:FF:000001">
    <property type="entry name" value="Endonuclease III"/>
    <property type="match status" value="1"/>
</dbReference>
<feature type="compositionally biased region" description="Basic and acidic residues" evidence="11">
    <location>
        <begin position="90"/>
        <end position="101"/>
    </location>
</feature>
<dbReference type="Proteomes" id="UP001633002">
    <property type="component" value="Unassembled WGS sequence"/>
</dbReference>
<keyword evidence="8" id="KW-0234">DNA repair</keyword>
<keyword evidence="6" id="KW-0408">Iron</keyword>
<dbReference type="PANTHER" id="PTHR43286">
    <property type="entry name" value="ENDONUCLEASE III-LIKE PROTEIN 1"/>
    <property type="match status" value="1"/>
</dbReference>
<feature type="region of interest" description="Disordered" evidence="11">
    <location>
        <begin position="132"/>
        <end position="174"/>
    </location>
</feature>
<feature type="region of interest" description="Disordered" evidence="11">
    <location>
        <begin position="423"/>
        <end position="456"/>
    </location>
</feature>
<dbReference type="SMART" id="SM00525">
    <property type="entry name" value="FES"/>
    <property type="match status" value="1"/>
</dbReference>
<evidence type="ECO:0000256" key="4">
    <source>
        <dbReference type="ARBA" id="ARBA00022763"/>
    </source>
</evidence>
<dbReference type="GO" id="GO:0006285">
    <property type="term" value="P:base-excision repair, AP site formation"/>
    <property type="evidence" value="ECO:0007669"/>
    <property type="project" value="UniProtKB-ARBA"/>
</dbReference>
<evidence type="ECO:0000259" key="12">
    <source>
        <dbReference type="SMART" id="SM00478"/>
    </source>
</evidence>
<reference evidence="13 14" key="1">
    <citation type="submission" date="2024-09" db="EMBL/GenBank/DDBJ databases">
        <title>Chromosome-scale assembly of Riccia sorocarpa.</title>
        <authorList>
            <person name="Paukszto L."/>
        </authorList>
    </citation>
    <scope>NUCLEOTIDE SEQUENCE [LARGE SCALE GENOMIC DNA]</scope>
    <source>
        <strain evidence="13">LP-2024</strain>
        <tissue evidence="13">Aerial parts of the thallus</tissue>
    </source>
</reference>
<dbReference type="PANTHER" id="PTHR43286:SF6">
    <property type="entry name" value="ENDONUCLEASE III HOMOLOG"/>
    <property type="match status" value="1"/>
</dbReference>
<feature type="compositionally biased region" description="Polar residues" evidence="11">
    <location>
        <begin position="429"/>
        <end position="440"/>
    </location>
</feature>
<evidence type="ECO:0000256" key="7">
    <source>
        <dbReference type="ARBA" id="ARBA00023014"/>
    </source>
</evidence>
<dbReference type="GO" id="GO:0046872">
    <property type="term" value="F:metal ion binding"/>
    <property type="evidence" value="ECO:0007669"/>
    <property type="project" value="UniProtKB-KW"/>
</dbReference>
<name>A0ABD3HTZ9_9MARC</name>
<dbReference type="AlphaFoldDB" id="A0ABD3HTZ9"/>
<gene>
    <name evidence="13" type="ORF">R1sor_007475</name>
</gene>
<keyword evidence="4" id="KW-0227">DNA damage</keyword>
<evidence type="ECO:0000256" key="8">
    <source>
        <dbReference type="ARBA" id="ARBA00023204"/>
    </source>
</evidence>
<dbReference type="GO" id="GO:0016829">
    <property type="term" value="F:lyase activity"/>
    <property type="evidence" value="ECO:0007669"/>
    <property type="project" value="UniProtKB-KW"/>
</dbReference>
<evidence type="ECO:0000256" key="3">
    <source>
        <dbReference type="ARBA" id="ARBA00022723"/>
    </source>
</evidence>
<keyword evidence="5" id="KW-0378">Hydrolase</keyword>
<evidence type="ECO:0000256" key="9">
    <source>
        <dbReference type="ARBA" id="ARBA00023239"/>
    </source>
</evidence>
<comment type="cofactor">
    <cofactor evidence="1">
        <name>[4Fe-4S] cluster</name>
        <dbReference type="ChEBI" id="CHEBI:49883"/>
    </cofactor>
</comment>
<keyword evidence="7" id="KW-0411">Iron-sulfur</keyword>
<keyword evidence="10" id="KW-0326">Glycosidase</keyword>
<evidence type="ECO:0000313" key="14">
    <source>
        <dbReference type="Proteomes" id="UP001633002"/>
    </source>
</evidence>
<dbReference type="InterPro" id="IPR023170">
    <property type="entry name" value="HhH_base_excis_C"/>
</dbReference>
<dbReference type="InterPro" id="IPR003265">
    <property type="entry name" value="HhH-GPD_domain"/>
</dbReference>
<feature type="region of interest" description="Disordered" evidence="11">
    <location>
        <begin position="1"/>
        <end position="115"/>
    </location>
</feature>
<feature type="compositionally biased region" description="Polar residues" evidence="11">
    <location>
        <begin position="1"/>
        <end position="16"/>
    </location>
</feature>
<evidence type="ECO:0000313" key="13">
    <source>
        <dbReference type="EMBL" id="KAL3693824.1"/>
    </source>
</evidence>
<feature type="compositionally biased region" description="Polar residues" evidence="11">
    <location>
        <begin position="72"/>
        <end position="88"/>
    </location>
</feature>
<evidence type="ECO:0000256" key="10">
    <source>
        <dbReference type="ARBA" id="ARBA00023295"/>
    </source>
</evidence>
<sequence length="456" mass="49975">MDGNIFSSFSFTSPSKLRSRGAGKLNKCDSAAVISSSSSRVSSVKGDSGAQQLKEEKIHYDSKLSSDHEKGSSLNDSWKAKGSSSAVESSLEKVKQCDHLEPANSRKPSHLSDVKGETEDEFSWVKLSAPDLSSGKRKVSPEFSQEGLQESGDIEDSVRGSKKHSLAPPDQERTATLSWWKKGMTTTSTKVAPSDWERILEEVRIMRINRDAPVDLFGSGQLIDRSKDAETQKFHVLIAAMLSTQTRDSITAAAMKRLHAVPGGLTPQRVADDDLTLETLEELLKPVGFYRQKAKYMKAIATMLVKPPYNGSVPGTLSELVKFPGVGLKVGLVVLVVAFGKNDEGIISDSNVRRVCCRLGWVPEGSTPDETRQALEKWLPKDFWAELSFLFVGFGQQICKPVGPKCQICRINSFCPSAFKCGTKKPESTENSQKSQTSRVQVPEVEVHEDTRSSGT</sequence>